<comment type="caution">
    <text evidence="2">The sequence shown here is derived from an EMBL/GenBank/DDBJ whole genome shotgun (WGS) entry which is preliminary data.</text>
</comment>
<sequence length="179" mass="20368">MNGDPQLRTSAGTMSTTGLLLLVIVFYLLNHLSTVLGGMAVSKAIGEALRYRRGRVGEATARRRIFIGQYIQRYLDNTTYESPQLKYAQQSSSIEGLKIYTAYTNNIGAYFDNHFRRAINTLLQIHQSKIDLIRQRQEEVVDNEAISKEIHEQITLPAIQFKEILASRIIDFSSIELPF</sequence>
<protein>
    <submittedName>
        <fullName evidence="2">Uncharacterized protein</fullName>
    </submittedName>
</protein>
<keyword evidence="1" id="KW-0812">Transmembrane</keyword>
<organism evidence="2 3">
    <name type="scientific">Rhizopus oryzae</name>
    <name type="common">Mucormycosis agent</name>
    <name type="synonym">Rhizopus arrhizus var. delemar</name>
    <dbReference type="NCBI Taxonomy" id="64495"/>
    <lineage>
        <taxon>Eukaryota</taxon>
        <taxon>Fungi</taxon>
        <taxon>Fungi incertae sedis</taxon>
        <taxon>Mucoromycota</taxon>
        <taxon>Mucoromycotina</taxon>
        <taxon>Mucoromycetes</taxon>
        <taxon>Mucorales</taxon>
        <taxon>Mucorineae</taxon>
        <taxon>Rhizopodaceae</taxon>
        <taxon>Rhizopus</taxon>
    </lineage>
</organism>
<dbReference type="OrthoDB" id="2207354at2759"/>
<accession>A0A9P6X9F4</accession>
<proteinExistence type="predicted"/>
<dbReference type="Proteomes" id="UP000716291">
    <property type="component" value="Unassembled WGS sequence"/>
</dbReference>
<name>A0A9P6X9F4_RHIOR</name>
<dbReference type="EMBL" id="JAANQT010000783">
    <property type="protein sequence ID" value="KAG1308411.1"/>
    <property type="molecule type" value="Genomic_DNA"/>
</dbReference>
<dbReference type="AlphaFoldDB" id="A0A9P6X9F4"/>
<keyword evidence="1" id="KW-0472">Membrane</keyword>
<evidence type="ECO:0000256" key="1">
    <source>
        <dbReference type="SAM" id="Phobius"/>
    </source>
</evidence>
<keyword evidence="1" id="KW-1133">Transmembrane helix</keyword>
<feature type="transmembrane region" description="Helical" evidence="1">
    <location>
        <begin position="20"/>
        <end position="45"/>
    </location>
</feature>
<evidence type="ECO:0000313" key="2">
    <source>
        <dbReference type="EMBL" id="KAG1308411.1"/>
    </source>
</evidence>
<reference evidence="2" key="1">
    <citation type="journal article" date="2020" name="Microb. Genom.">
        <title>Genetic diversity of clinical and environmental Mucorales isolates obtained from an investigation of mucormycosis cases among solid organ transplant recipients.</title>
        <authorList>
            <person name="Nguyen M.H."/>
            <person name="Kaul D."/>
            <person name="Muto C."/>
            <person name="Cheng S.J."/>
            <person name="Richter R.A."/>
            <person name="Bruno V.M."/>
            <person name="Liu G."/>
            <person name="Beyhan S."/>
            <person name="Sundermann A.J."/>
            <person name="Mounaud S."/>
            <person name="Pasculle A.W."/>
            <person name="Nierman W.C."/>
            <person name="Driscoll E."/>
            <person name="Cumbie R."/>
            <person name="Clancy C.J."/>
            <person name="Dupont C.L."/>
        </authorList>
    </citation>
    <scope>NUCLEOTIDE SEQUENCE</scope>
    <source>
        <strain evidence="2">GL11</strain>
    </source>
</reference>
<keyword evidence="3" id="KW-1185">Reference proteome</keyword>
<evidence type="ECO:0000313" key="3">
    <source>
        <dbReference type="Proteomes" id="UP000716291"/>
    </source>
</evidence>
<gene>
    <name evidence="2" type="ORF">G6F64_006064</name>
</gene>